<reference evidence="1 2" key="1">
    <citation type="submission" date="2018-05" db="EMBL/GenBank/DDBJ databases">
        <title>Genomic Encyclopedia of Type Strains, Phase IV (KMG-IV): sequencing the most valuable type-strain genomes for metagenomic binning, comparative biology and taxonomic classification.</title>
        <authorList>
            <person name="Goeker M."/>
        </authorList>
    </citation>
    <scope>NUCLEOTIDE SEQUENCE [LARGE SCALE GENOMIC DNA]</scope>
    <source>
        <strain evidence="1 2">DSM 6986</strain>
    </source>
</reference>
<gene>
    <name evidence="1" type="ORF">C7441_11061</name>
</gene>
<protein>
    <submittedName>
        <fullName evidence="1">Uncharacterized protein</fullName>
    </submittedName>
</protein>
<accession>A0A316C0U7</accession>
<dbReference type="EMBL" id="QGGG01000010">
    <property type="protein sequence ID" value="PWJ81529.1"/>
    <property type="molecule type" value="Genomic_DNA"/>
</dbReference>
<evidence type="ECO:0000313" key="2">
    <source>
        <dbReference type="Proteomes" id="UP000245396"/>
    </source>
</evidence>
<organism evidence="1 2">
    <name type="scientific">Pseudaminobacter salicylatoxidans</name>
    <dbReference type="NCBI Taxonomy" id="93369"/>
    <lineage>
        <taxon>Bacteria</taxon>
        <taxon>Pseudomonadati</taxon>
        <taxon>Pseudomonadota</taxon>
        <taxon>Alphaproteobacteria</taxon>
        <taxon>Hyphomicrobiales</taxon>
        <taxon>Phyllobacteriaceae</taxon>
        <taxon>Pseudaminobacter</taxon>
    </lineage>
</organism>
<keyword evidence="2" id="KW-1185">Reference proteome</keyword>
<comment type="caution">
    <text evidence="1">The sequence shown here is derived from an EMBL/GenBank/DDBJ whole genome shotgun (WGS) entry which is preliminary data.</text>
</comment>
<dbReference type="RefSeq" id="WP_109613505.1">
    <property type="nucleotide sequence ID" value="NZ_QGGG01000010.1"/>
</dbReference>
<proteinExistence type="predicted"/>
<sequence>MYAFHFMDATWRIAHRTNSKEPRPAWGTEAHALYEGIYGTRTEADTAIVMIRALLVAEGLTNG</sequence>
<evidence type="ECO:0000313" key="1">
    <source>
        <dbReference type="EMBL" id="PWJ81529.1"/>
    </source>
</evidence>
<dbReference type="AlphaFoldDB" id="A0A316C0U7"/>
<dbReference type="Proteomes" id="UP000245396">
    <property type="component" value="Unassembled WGS sequence"/>
</dbReference>
<name>A0A316C0U7_PSESE</name>